<keyword evidence="1" id="KW-0808">Transferase</keyword>
<gene>
    <name evidence="1" type="ORF">LX99_01845</name>
</gene>
<sequence>MKHWFKIFAAGLLVSVISACSEGSLVKEIHLGLYNHNELKIRLDVTTAKPVELYAEYWIDGKQPEKYRSLNTGKASPYKLLLTNILPDTTYSYHIVTVDNGDTTVGKTYNFKSHRLPLFLQEQFNAKVAANTTLPGEFKDGLMLINKRYAPGVAYLVDYKGQIRWYHTIDDLGFKVINFTKDKTLLSILGRNDEPTSYGSEILEINLLGDTLLHLKKGLGDFKQTIHHEILKNDKGQLVVIYVDKRVTDLSLVGGAKQDTVNGDGIMVMDKTGKQLYKWSVFDVMDPLKDPKILKTKKDWMHANSLSYDRDGNYLMSFYNNGQIWKIDVKTGQVIYKFGKGGTIAMPAGCNFTQAHAAHINAQGSLMFFDNGVEKHQSGVYAMKIDEKDKTASIAMHIQLPKEIFNGRMGSAYQINDTTTLVCCSKRHIVVLADNKGRLHWTMETSVPTYRAGFIKYEQLSPYLKP</sequence>
<dbReference type="AlphaFoldDB" id="A0A316HFP0"/>
<protein>
    <submittedName>
        <fullName evidence="1">Arylsulfotransferase ASST</fullName>
    </submittedName>
</protein>
<dbReference type="PANTHER" id="PTHR35340:SF5">
    <property type="entry name" value="ASST-DOMAIN-CONTAINING PROTEIN"/>
    <property type="match status" value="1"/>
</dbReference>
<name>A0A316HFP0_9SPHI</name>
<dbReference type="PROSITE" id="PS51257">
    <property type="entry name" value="PROKAR_LIPOPROTEIN"/>
    <property type="match status" value="1"/>
</dbReference>
<dbReference type="Pfam" id="PF05935">
    <property type="entry name" value="Arylsulfotrans"/>
    <property type="match status" value="1"/>
</dbReference>
<comment type="caution">
    <text evidence="1">The sequence shown here is derived from an EMBL/GenBank/DDBJ whole genome shotgun (WGS) entry which is preliminary data.</text>
</comment>
<dbReference type="EMBL" id="QGHA01000002">
    <property type="protein sequence ID" value="PWK79388.1"/>
    <property type="molecule type" value="Genomic_DNA"/>
</dbReference>
<dbReference type="Proteomes" id="UP000245678">
    <property type="component" value="Unassembled WGS sequence"/>
</dbReference>
<dbReference type="GO" id="GO:0004062">
    <property type="term" value="F:aryl sulfotransferase activity"/>
    <property type="evidence" value="ECO:0007669"/>
    <property type="project" value="InterPro"/>
</dbReference>
<proteinExistence type="predicted"/>
<evidence type="ECO:0000313" key="2">
    <source>
        <dbReference type="Proteomes" id="UP000245678"/>
    </source>
</evidence>
<dbReference type="InterPro" id="IPR010262">
    <property type="entry name" value="Arylsulfotransferase_bact"/>
</dbReference>
<keyword evidence="2" id="KW-1185">Reference proteome</keyword>
<dbReference type="InterPro" id="IPR011047">
    <property type="entry name" value="Quinoprotein_ADH-like_sf"/>
</dbReference>
<dbReference type="InterPro" id="IPR053143">
    <property type="entry name" value="Arylsulfate_ST"/>
</dbReference>
<evidence type="ECO:0000313" key="1">
    <source>
        <dbReference type="EMBL" id="PWK79388.1"/>
    </source>
</evidence>
<dbReference type="RefSeq" id="WP_109607563.1">
    <property type="nucleotide sequence ID" value="NZ_QGHA01000002.1"/>
</dbReference>
<organism evidence="1 2">
    <name type="scientific">Mucilaginibacter oryzae</name>
    <dbReference type="NCBI Taxonomy" id="468058"/>
    <lineage>
        <taxon>Bacteria</taxon>
        <taxon>Pseudomonadati</taxon>
        <taxon>Bacteroidota</taxon>
        <taxon>Sphingobacteriia</taxon>
        <taxon>Sphingobacteriales</taxon>
        <taxon>Sphingobacteriaceae</taxon>
        <taxon>Mucilaginibacter</taxon>
    </lineage>
</organism>
<dbReference type="SUPFAM" id="SSF50998">
    <property type="entry name" value="Quinoprotein alcohol dehydrogenase-like"/>
    <property type="match status" value="1"/>
</dbReference>
<accession>A0A316HFP0</accession>
<dbReference type="PANTHER" id="PTHR35340">
    <property type="entry name" value="PQQ ENZYME REPEAT PROTEIN-RELATED"/>
    <property type="match status" value="1"/>
</dbReference>
<reference evidence="1 2" key="1">
    <citation type="submission" date="2018-05" db="EMBL/GenBank/DDBJ databases">
        <title>Genomic Encyclopedia of Archaeal and Bacterial Type Strains, Phase II (KMG-II): from individual species to whole genera.</title>
        <authorList>
            <person name="Goeker M."/>
        </authorList>
    </citation>
    <scope>NUCLEOTIDE SEQUENCE [LARGE SCALE GENOMIC DNA]</scope>
    <source>
        <strain evidence="1 2">DSM 19975</strain>
    </source>
</reference>